<sequence length="70" mass="7746">MRKGRLGPGPTLYSVTVVLNLVFQNGTKGKAGLIQKLKLLFFLLGSLRKSTASDGESVVRFFLLPHWKSK</sequence>
<organism evidence="1 2">
    <name type="scientific">Papaver atlanticum</name>
    <dbReference type="NCBI Taxonomy" id="357466"/>
    <lineage>
        <taxon>Eukaryota</taxon>
        <taxon>Viridiplantae</taxon>
        <taxon>Streptophyta</taxon>
        <taxon>Embryophyta</taxon>
        <taxon>Tracheophyta</taxon>
        <taxon>Spermatophyta</taxon>
        <taxon>Magnoliopsida</taxon>
        <taxon>Ranunculales</taxon>
        <taxon>Papaveraceae</taxon>
        <taxon>Papaveroideae</taxon>
        <taxon>Papaver</taxon>
    </lineage>
</organism>
<protein>
    <submittedName>
        <fullName evidence="1">Uncharacterized protein</fullName>
    </submittedName>
</protein>
<proteinExistence type="predicted"/>
<feature type="non-terminal residue" evidence="1">
    <location>
        <position position="1"/>
    </location>
</feature>
<name>A0AAD4XDL3_9MAGN</name>
<reference evidence="1" key="1">
    <citation type="submission" date="2022-04" db="EMBL/GenBank/DDBJ databases">
        <title>A functionally conserved STORR gene fusion in Papaver species that diverged 16.8 million years ago.</title>
        <authorList>
            <person name="Catania T."/>
        </authorList>
    </citation>
    <scope>NUCLEOTIDE SEQUENCE</scope>
    <source>
        <strain evidence="1">S-188037</strain>
    </source>
</reference>
<dbReference type="Proteomes" id="UP001202328">
    <property type="component" value="Unassembled WGS sequence"/>
</dbReference>
<accession>A0AAD4XDL3</accession>
<dbReference type="AlphaFoldDB" id="A0AAD4XDL3"/>
<keyword evidence="2" id="KW-1185">Reference proteome</keyword>
<evidence type="ECO:0000313" key="1">
    <source>
        <dbReference type="EMBL" id="KAI3904501.1"/>
    </source>
</evidence>
<dbReference type="EMBL" id="JAJJMB010011095">
    <property type="protein sequence ID" value="KAI3904501.1"/>
    <property type="molecule type" value="Genomic_DNA"/>
</dbReference>
<comment type="caution">
    <text evidence="1">The sequence shown here is derived from an EMBL/GenBank/DDBJ whole genome shotgun (WGS) entry which is preliminary data.</text>
</comment>
<evidence type="ECO:0000313" key="2">
    <source>
        <dbReference type="Proteomes" id="UP001202328"/>
    </source>
</evidence>
<gene>
    <name evidence="1" type="ORF">MKW98_014681</name>
</gene>